<sequence length="191" mass="21704">MAIVLWVFFWTLLLILLAVILFLVTPVLLRLHFVSAPKPGFVFEVRPLGGLLPWFTVVDSARKARPSREKHPEQRRKKPKQRQRGKGPPPGRLLRAGMQLVPDVLRRFRFDRLECDIEFGCDDPADTGQLAGMALAAVHGLPRTPRLSLSAQPNFERRCFEGHLTAALHVTLAAFFLPALRFAWRVWGPVR</sequence>
<accession>A0ABV3RL68</accession>
<feature type="transmembrane region" description="Helical" evidence="2">
    <location>
        <begin position="6"/>
        <end position="29"/>
    </location>
</feature>
<proteinExistence type="predicted"/>
<evidence type="ECO:0000256" key="2">
    <source>
        <dbReference type="SAM" id="Phobius"/>
    </source>
</evidence>
<dbReference type="InterPro" id="IPR021338">
    <property type="entry name" value="DUF2953"/>
</dbReference>
<dbReference type="RefSeq" id="WP_367877041.1">
    <property type="nucleotide sequence ID" value="NZ_JBFNXX010000004.1"/>
</dbReference>
<protein>
    <submittedName>
        <fullName evidence="3">DUF2953 domain-containing protein</fullName>
    </submittedName>
</protein>
<reference evidence="3 4" key="1">
    <citation type="submission" date="2024-07" db="EMBL/GenBank/DDBJ databases">
        <title>Marimonas sp.nov., isolated from tidal-flat sediment.</title>
        <authorList>
            <person name="Jayan J.N."/>
            <person name="Lee S.S."/>
        </authorList>
    </citation>
    <scope>NUCLEOTIDE SEQUENCE [LARGE SCALE GENOMIC DNA]</scope>
    <source>
        <strain evidence="3 4">MJW-29</strain>
    </source>
</reference>
<keyword evidence="4" id="KW-1185">Reference proteome</keyword>
<evidence type="ECO:0000313" key="3">
    <source>
        <dbReference type="EMBL" id="MEW9919337.1"/>
    </source>
</evidence>
<dbReference type="Pfam" id="PF11167">
    <property type="entry name" value="DUF2953"/>
    <property type="match status" value="1"/>
</dbReference>
<name>A0ABV3RL68_9RHOB</name>
<feature type="compositionally biased region" description="Basic residues" evidence="1">
    <location>
        <begin position="73"/>
        <end position="85"/>
    </location>
</feature>
<comment type="caution">
    <text evidence="3">The sequence shown here is derived from an EMBL/GenBank/DDBJ whole genome shotgun (WGS) entry which is preliminary data.</text>
</comment>
<keyword evidence="2" id="KW-1133">Transmembrane helix</keyword>
<evidence type="ECO:0000256" key="1">
    <source>
        <dbReference type="SAM" id="MobiDB-lite"/>
    </source>
</evidence>
<dbReference type="Proteomes" id="UP001556098">
    <property type="component" value="Unassembled WGS sequence"/>
</dbReference>
<organism evidence="3 4">
    <name type="scientific">Sulfitobacter sediminis</name>
    <dbReference type="NCBI Taxonomy" id="3234186"/>
    <lineage>
        <taxon>Bacteria</taxon>
        <taxon>Pseudomonadati</taxon>
        <taxon>Pseudomonadota</taxon>
        <taxon>Alphaproteobacteria</taxon>
        <taxon>Rhodobacterales</taxon>
        <taxon>Roseobacteraceae</taxon>
        <taxon>Sulfitobacter</taxon>
    </lineage>
</organism>
<feature type="region of interest" description="Disordered" evidence="1">
    <location>
        <begin position="63"/>
        <end position="92"/>
    </location>
</feature>
<evidence type="ECO:0000313" key="4">
    <source>
        <dbReference type="Proteomes" id="UP001556098"/>
    </source>
</evidence>
<gene>
    <name evidence="3" type="ORF">AB2B41_06965</name>
</gene>
<keyword evidence="2" id="KW-0472">Membrane</keyword>
<keyword evidence="2" id="KW-0812">Transmembrane</keyword>
<dbReference type="EMBL" id="JBFNXX010000004">
    <property type="protein sequence ID" value="MEW9919337.1"/>
    <property type="molecule type" value="Genomic_DNA"/>
</dbReference>
<feature type="compositionally biased region" description="Basic and acidic residues" evidence="1">
    <location>
        <begin position="63"/>
        <end position="72"/>
    </location>
</feature>